<dbReference type="InterPro" id="IPR004117">
    <property type="entry name" value="7tm6_olfct_rcpt"/>
</dbReference>
<evidence type="ECO:0000256" key="7">
    <source>
        <dbReference type="ARBA" id="ARBA00023136"/>
    </source>
</evidence>
<evidence type="ECO:0000313" key="12">
    <source>
        <dbReference type="Proteomes" id="UP001152798"/>
    </source>
</evidence>
<evidence type="ECO:0000256" key="4">
    <source>
        <dbReference type="ARBA" id="ARBA00022692"/>
    </source>
</evidence>
<keyword evidence="5 10" id="KW-0552">Olfaction</keyword>
<evidence type="ECO:0000256" key="2">
    <source>
        <dbReference type="ARBA" id="ARBA00022475"/>
    </source>
</evidence>
<evidence type="ECO:0000256" key="8">
    <source>
        <dbReference type="ARBA" id="ARBA00023170"/>
    </source>
</evidence>
<feature type="transmembrane region" description="Helical" evidence="10">
    <location>
        <begin position="233"/>
        <end position="257"/>
    </location>
</feature>
<dbReference type="GO" id="GO:0007165">
    <property type="term" value="P:signal transduction"/>
    <property type="evidence" value="ECO:0007669"/>
    <property type="project" value="UniProtKB-KW"/>
</dbReference>
<feature type="transmembrane region" description="Helical" evidence="10">
    <location>
        <begin position="179"/>
        <end position="198"/>
    </location>
</feature>
<feature type="transmembrane region" description="Helical" evidence="10">
    <location>
        <begin position="30"/>
        <end position="49"/>
    </location>
</feature>
<evidence type="ECO:0000256" key="6">
    <source>
        <dbReference type="ARBA" id="ARBA00022989"/>
    </source>
</evidence>
<evidence type="ECO:0000256" key="3">
    <source>
        <dbReference type="ARBA" id="ARBA00022606"/>
    </source>
</evidence>
<dbReference type="GO" id="GO:0005886">
    <property type="term" value="C:plasma membrane"/>
    <property type="evidence" value="ECO:0007669"/>
    <property type="project" value="UniProtKB-SubCell"/>
</dbReference>
<proteinExistence type="inferred from homology"/>
<dbReference type="PANTHER" id="PTHR21137:SF35">
    <property type="entry name" value="ODORANT RECEPTOR 19A-RELATED"/>
    <property type="match status" value="1"/>
</dbReference>
<keyword evidence="8 10" id="KW-0675">Receptor</keyword>
<keyword evidence="3 10" id="KW-0716">Sensory transduction</keyword>
<keyword evidence="12" id="KW-1185">Reference proteome</keyword>
<dbReference type="OrthoDB" id="6626835at2759"/>
<dbReference type="GO" id="GO:0004984">
    <property type="term" value="F:olfactory receptor activity"/>
    <property type="evidence" value="ECO:0007669"/>
    <property type="project" value="InterPro"/>
</dbReference>
<evidence type="ECO:0000313" key="11">
    <source>
        <dbReference type="EMBL" id="CAH1391800.1"/>
    </source>
</evidence>
<dbReference type="PANTHER" id="PTHR21137">
    <property type="entry name" value="ODORANT RECEPTOR"/>
    <property type="match status" value="1"/>
</dbReference>
<evidence type="ECO:0000256" key="10">
    <source>
        <dbReference type="RuleBase" id="RU351113"/>
    </source>
</evidence>
<feature type="transmembrane region" description="Helical" evidence="10">
    <location>
        <begin position="269"/>
        <end position="291"/>
    </location>
</feature>
<reference evidence="11" key="1">
    <citation type="submission" date="2022-01" db="EMBL/GenBank/DDBJ databases">
        <authorList>
            <person name="King R."/>
        </authorList>
    </citation>
    <scope>NUCLEOTIDE SEQUENCE</scope>
</reference>
<keyword evidence="6 10" id="KW-1133">Transmembrane helix</keyword>
<feature type="transmembrane region" description="Helical" evidence="10">
    <location>
        <begin position="121"/>
        <end position="143"/>
    </location>
</feature>
<dbReference type="AlphaFoldDB" id="A0A9P0H302"/>
<keyword evidence="2" id="KW-1003">Cell membrane</keyword>
<gene>
    <name evidence="11" type="ORF">NEZAVI_LOCUS2734</name>
</gene>
<organism evidence="11 12">
    <name type="scientific">Nezara viridula</name>
    <name type="common">Southern green stink bug</name>
    <name type="synonym">Cimex viridulus</name>
    <dbReference type="NCBI Taxonomy" id="85310"/>
    <lineage>
        <taxon>Eukaryota</taxon>
        <taxon>Metazoa</taxon>
        <taxon>Ecdysozoa</taxon>
        <taxon>Arthropoda</taxon>
        <taxon>Hexapoda</taxon>
        <taxon>Insecta</taxon>
        <taxon>Pterygota</taxon>
        <taxon>Neoptera</taxon>
        <taxon>Paraneoptera</taxon>
        <taxon>Hemiptera</taxon>
        <taxon>Heteroptera</taxon>
        <taxon>Panheteroptera</taxon>
        <taxon>Pentatomomorpha</taxon>
        <taxon>Pentatomoidea</taxon>
        <taxon>Pentatomidae</taxon>
        <taxon>Pentatominae</taxon>
        <taxon>Nezara</taxon>
    </lineage>
</organism>
<dbReference type="EMBL" id="OV725077">
    <property type="protein sequence ID" value="CAH1391800.1"/>
    <property type="molecule type" value="Genomic_DNA"/>
</dbReference>
<comment type="caution">
    <text evidence="10">Lacks conserved residue(s) required for the propagation of feature annotation.</text>
</comment>
<sequence length="366" mass="42230">MEPKQFMLFCLNFSGLVYVNGGLFLKAYVIYQTCAYIIFGTSLILFAYFEPKPLIAKLQTLHFLIALSQIFCKFLSIALNQRETVDILDNLEKLSMEAFTDKKNSDILKRVNKSSTKLPKIFMYVFCGYYPLRTINLLVRYFIFKSPQKFVEASWIPPFLAYNYLTGLLYQVATCLCTGFTNAAYTGLIIFLTIQLSGQIQVLRRAMEDGHPIKQCVILHQKLLRLFFRINRLLNALMLAEYILSSLYSCISTFLILKSLSSGGKGVANNAYVLVLVLLRVFLICYCGNIIQTQGEKLHSSVYFGEWYRKRLPEQKSVQLMLALTMVQPFKYNYRRILTVDMALFLKSIHTTYSYLTMLLSFADHK</sequence>
<dbReference type="GO" id="GO:0005549">
    <property type="term" value="F:odorant binding"/>
    <property type="evidence" value="ECO:0007669"/>
    <property type="project" value="InterPro"/>
</dbReference>
<evidence type="ECO:0000256" key="1">
    <source>
        <dbReference type="ARBA" id="ARBA00004651"/>
    </source>
</evidence>
<name>A0A9P0H302_NEZVI</name>
<protein>
    <recommendedName>
        <fullName evidence="10">Odorant receptor</fullName>
    </recommendedName>
</protein>
<keyword evidence="7 10" id="KW-0472">Membrane</keyword>
<evidence type="ECO:0000256" key="5">
    <source>
        <dbReference type="ARBA" id="ARBA00022725"/>
    </source>
</evidence>
<comment type="subcellular location">
    <subcellularLocation>
        <location evidence="1 10">Cell membrane</location>
        <topology evidence="1 10">Multi-pass membrane protein</topology>
    </subcellularLocation>
</comment>
<keyword evidence="4 10" id="KW-0812">Transmembrane</keyword>
<comment type="similarity">
    <text evidence="10">Belongs to the insect chemoreceptor superfamily. Heteromeric odorant receptor channel (TC 1.A.69) family.</text>
</comment>
<dbReference type="Proteomes" id="UP001152798">
    <property type="component" value="Chromosome 1"/>
</dbReference>
<dbReference type="Pfam" id="PF02949">
    <property type="entry name" value="7tm_6"/>
    <property type="match status" value="1"/>
</dbReference>
<accession>A0A9P0H302</accession>
<evidence type="ECO:0000256" key="9">
    <source>
        <dbReference type="ARBA" id="ARBA00023224"/>
    </source>
</evidence>
<keyword evidence="9 10" id="KW-0807">Transducer</keyword>